<dbReference type="InterPro" id="IPR000760">
    <property type="entry name" value="Inositol_monophosphatase-like"/>
</dbReference>
<dbReference type="InterPro" id="IPR051090">
    <property type="entry name" value="Inositol_monoP_superfamily"/>
</dbReference>
<keyword evidence="5 6" id="KW-0460">Magnesium</keyword>
<dbReference type="PANTHER" id="PTHR43200:SF6">
    <property type="entry name" value="3'(2'),5'-BISPHOSPHATE NUCLEOTIDASE"/>
    <property type="match status" value="1"/>
</dbReference>
<dbReference type="AlphaFoldDB" id="A0A6I3S0D4"/>
<organism evidence="7 8">
    <name type="scientific">Parasutterella excrementihominis</name>
    <dbReference type="NCBI Taxonomy" id="487175"/>
    <lineage>
        <taxon>Bacteria</taxon>
        <taxon>Pseudomonadati</taxon>
        <taxon>Pseudomonadota</taxon>
        <taxon>Betaproteobacteria</taxon>
        <taxon>Burkholderiales</taxon>
        <taxon>Sutterellaceae</taxon>
        <taxon>Parasutterella</taxon>
    </lineage>
</organism>
<gene>
    <name evidence="7" type="ORF">GMD42_01910</name>
</gene>
<evidence type="ECO:0000313" key="7">
    <source>
        <dbReference type="EMBL" id="MTU42394.1"/>
    </source>
</evidence>
<evidence type="ECO:0000256" key="4">
    <source>
        <dbReference type="ARBA" id="ARBA00022801"/>
    </source>
</evidence>
<comment type="similarity">
    <text evidence="2">Belongs to the inositol monophosphatase superfamily.</text>
</comment>
<dbReference type="EMBL" id="WNCL01000003">
    <property type="protein sequence ID" value="MTU42394.1"/>
    <property type="molecule type" value="Genomic_DNA"/>
</dbReference>
<dbReference type="Proteomes" id="UP000462362">
    <property type="component" value="Unassembled WGS sequence"/>
</dbReference>
<sequence length="298" mass="32940">MTDFCREATLTKMGESGEMSEKKQSYCAGCSEAELKLFEPAIKKLISLANEEILPRFLAGTEVFDKKDHTPVTAADRGAEKVMREWIEAHFPTHGIFGEEFGIKEASGDSFPRYRWILDPIDGTRAFIHNAFHFGTLIAVERDDGNGFQPMLGVISHPHVGVWLIGDGERAILHGPDSKVRQVHCKETKNLADATLVVTSHWTTPEQKGGKEMQSLIDEVKLYRTWGDCFGYFSVATGGADIMIDPDLNYWDVAALVPVIEGSGARLVSMKGGNPLKDLSAVATNEYLLPEVLRKLAN</sequence>
<evidence type="ECO:0000256" key="2">
    <source>
        <dbReference type="ARBA" id="ARBA00009759"/>
    </source>
</evidence>
<feature type="binding site" evidence="6">
    <location>
        <position position="122"/>
    </location>
    <ligand>
        <name>Mg(2+)</name>
        <dbReference type="ChEBI" id="CHEBI:18420"/>
        <label>1</label>
        <note>catalytic</note>
    </ligand>
</feature>
<accession>A0A6I3S0D4</accession>
<evidence type="ECO:0000256" key="5">
    <source>
        <dbReference type="ARBA" id="ARBA00022842"/>
    </source>
</evidence>
<dbReference type="PANTHER" id="PTHR43200">
    <property type="entry name" value="PHOSPHATASE"/>
    <property type="match status" value="1"/>
</dbReference>
<dbReference type="Gene3D" id="3.40.190.80">
    <property type="match status" value="1"/>
</dbReference>
<dbReference type="InterPro" id="IPR020583">
    <property type="entry name" value="Inositol_monoP_metal-BS"/>
</dbReference>
<dbReference type="Gene3D" id="3.30.540.10">
    <property type="entry name" value="Fructose-1,6-Bisphosphatase, subunit A, domain 1"/>
    <property type="match status" value="1"/>
</dbReference>
<evidence type="ECO:0000256" key="6">
    <source>
        <dbReference type="PIRSR" id="PIRSR600760-2"/>
    </source>
</evidence>
<feature type="binding site" evidence="6">
    <location>
        <position position="99"/>
    </location>
    <ligand>
        <name>Mg(2+)</name>
        <dbReference type="ChEBI" id="CHEBI:18420"/>
        <label>1</label>
        <note>catalytic</note>
    </ligand>
</feature>
<dbReference type="GO" id="GO:0016791">
    <property type="term" value="F:phosphatase activity"/>
    <property type="evidence" value="ECO:0007669"/>
    <property type="project" value="UniProtKB-ARBA"/>
</dbReference>
<feature type="binding site" evidence="6">
    <location>
        <position position="252"/>
    </location>
    <ligand>
        <name>Mg(2+)</name>
        <dbReference type="ChEBI" id="CHEBI:18420"/>
        <label>1</label>
        <note>catalytic</note>
    </ligand>
</feature>
<reference evidence="7 8" key="1">
    <citation type="journal article" date="2019" name="Nat. Med.">
        <title>A library of human gut bacterial isolates paired with longitudinal multiomics data enables mechanistic microbiome research.</title>
        <authorList>
            <person name="Poyet M."/>
            <person name="Groussin M."/>
            <person name="Gibbons S.M."/>
            <person name="Avila-Pacheco J."/>
            <person name="Jiang X."/>
            <person name="Kearney S.M."/>
            <person name="Perrotta A.R."/>
            <person name="Berdy B."/>
            <person name="Zhao S."/>
            <person name="Lieberman T.D."/>
            <person name="Swanson P.K."/>
            <person name="Smith M."/>
            <person name="Roesemann S."/>
            <person name="Alexander J.E."/>
            <person name="Rich S.A."/>
            <person name="Livny J."/>
            <person name="Vlamakis H."/>
            <person name="Clish C."/>
            <person name="Bullock K."/>
            <person name="Deik A."/>
            <person name="Scott J."/>
            <person name="Pierce K.A."/>
            <person name="Xavier R.J."/>
            <person name="Alm E.J."/>
        </authorList>
    </citation>
    <scope>NUCLEOTIDE SEQUENCE [LARGE SCALE GENOMIC DNA]</scope>
    <source>
        <strain evidence="7 8">BIOML-A2</strain>
    </source>
</reference>
<dbReference type="PRINTS" id="PR00377">
    <property type="entry name" value="IMPHPHTASES"/>
</dbReference>
<keyword evidence="4" id="KW-0378">Hydrolase</keyword>
<dbReference type="Pfam" id="PF00459">
    <property type="entry name" value="Inositol_P"/>
    <property type="match status" value="1"/>
</dbReference>
<evidence type="ECO:0000256" key="1">
    <source>
        <dbReference type="ARBA" id="ARBA00001946"/>
    </source>
</evidence>
<dbReference type="GO" id="GO:0000105">
    <property type="term" value="P:L-histidine biosynthetic process"/>
    <property type="evidence" value="ECO:0007669"/>
    <property type="project" value="TreeGrafter"/>
</dbReference>
<evidence type="ECO:0000256" key="3">
    <source>
        <dbReference type="ARBA" id="ARBA00022723"/>
    </source>
</evidence>
<evidence type="ECO:0000313" key="8">
    <source>
        <dbReference type="Proteomes" id="UP000462362"/>
    </source>
</evidence>
<dbReference type="GO" id="GO:0046872">
    <property type="term" value="F:metal ion binding"/>
    <property type="evidence" value="ECO:0007669"/>
    <property type="project" value="UniProtKB-KW"/>
</dbReference>
<dbReference type="SUPFAM" id="SSF56655">
    <property type="entry name" value="Carbohydrate phosphatase"/>
    <property type="match status" value="1"/>
</dbReference>
<proteinExistence type="inferred from homology"/>
<feature type="binding site" evidence="6">
    <location>
        <position position="121"/>
    </location>
    <ligand>
        <name>Mg(2+)</name>
        <dbReference type="ChEBI" id="CHEBI:18420"/>
        <label>1</label>
        <note>catalytic</note>
    </ligand>
</feature>
<dbReference type="PROSITE" id="PS00629">
    <property type="entry name" value="IMP_1"/>
    <property type="match status" value="1"/>
</dbReference>
<keyword evidence="3 6" id="KW-0479">Metal-binding</keyword>
<comment type="cofactor">
    <cofactor evidence="1 6">
        <name>Mg(2+)</name>
        <dbReference type="ChEBI" id="CHEBI:18420"/>
    </cofactor>
</comment>
<protein>
    <submittedName>
        <fullName evidence="7">Inositol monophosphatase</fullName>
    </submittedName>
</protein>
<dbReference type="RefSeq" id="WP_008865016.1">
    <property type="nucleotide sequence ID" value="NZ_CAOLDU010000011.1"/>
</dbReference>
<name>A0A6I3S0D4_9BURK</name>
<comment type="caution">
    <text evidence="7">The sequence shown here is derived from an EMBL/GenBank/DDBJ whole genome shotgun (WGS) entry which is preliminary data.</text>
</comment>
<feature type="binding site" evidence="6">
    <location>
        <position position="119"/>
    </location>
    <ligand>
        <name>Mg(2+)</name>
        <dbReference type="ChEBI" id="CHEBI:18420"/>
        <label>1</label>
        <note>catalytic</note>
    </ligand>
</feature>